<dbReference type="STRING" id="1117702.AQZ52_10840"/>
<keyword evidence="2" id="KW-1185">Reference proteome</keyword>
<protein>
    <submittedName>
        <fullName evidence="1">Uncharacterized protein</fullName>
    </submittedName>
</protein>
<proteinExistence type="predicted"/>
<comment type="caution">
    <text evidence="1">The sequence shown here is derived from an EMBL/GenBank/DDBJ whole genome shotgun (WGS) entry which is preliminary data.</text>
</comment>
<reference evidence="1 2" key="1">
    <citation type="submission" date="2015-10" db="EMBL/GenBank/DDBJ databases">
        <title>Draft genome sequence of Novosphingobium fuchskuhlense DSM 25065 isolated from a surface water sample of the southwest basin of Lake Grosse Fuchskuhle.</title>
        <authorList>
            <person name="Ruckert C."/>
            <person name="Winkler A."/>
            <person name="Glaeser J."/>
            <person name="Grossart H.-P."/>
            <person name="Kalinowski J."/>
            <person name="Glaeser S."/>
        </authorList>
    </citation>
    <scope>NUCLEOTIDE SEQUENCE [LARGE SCALE GENOMIC DNA]</scope>
    <source>
        <strain evidence="1 2">FNE08-7</strain>
    </source>
</reference>
<name>A0A117UUM0_9SPHN</name>
<evidence type="ECO:0000313" key="1">
    <source>
        <dbReference type="EMBL" id="KUR71160.1"/>
    </source>
</evidence>
<dbReference type="EMBL" id="LLZS01000007">
    <property type="protein sequence ID" value="KUR71160.1"/>
    <property type="molecule type" value="Genomic_DNA"/>
</dbReference>
<dbReference type="AlphaFoldDB" id="A0A117UUM0"/>
<accession>A0A117UUM0</accession>
<sequence length="161" mass="16811">MTDEIESVKAAILSAPTRNGIVGDFLHDDEALSIALSAITALDKHRAERAGEVEKRLRSIWPTGSPNEAAGAAIMDQAAATIAALRAELAKAEERGVRMGIEAALDRLSSDDVEAALRNLNTPTGRSVLIRARALSELAAADAVLLDLPDTLADSDGDDGA</sequence>
<organism evidence="1 2">
    <name type="scientific">Novosphingobium fuchskuhlense</name>
    <dbReference type="NCBI Taxonomy" id="1117702"/>
    <lineage>
        <taxon>Bacteria</taxon>
        <taxon>Pseudomonadati</taxon>
        <taxon>Pseudomonadota</taxon>
        <taxon>Alphaproteobacteria</taxon>
        <taxon>Sphingomonadales</taxon>
        <taxon>Sphingomonadaceae</taxon>
        <taxon>Novosphingobium</taxon>
    </lineage>
</organism>
<gene>
    <name evidence="1" type="ORF">AQZ52_10840</name>
</gene>
<dbReference type="RefSeq" id="WP_067910343.1">
    <property type="nucleotide sequence ID" value="NZ_KQ954245.1"/>
</dbReference>
<dbReference type="Proteomes" id="UP000058012">
    <property type="component" value="Unassembled WGS sequence"/>
</dbReference>
<evidence type="ECO:0000313" key="2">
    <source>
        <dbReference type="Proteomes" id="UP000058012"/>
    </source>
</evidence>